<evidence type="ECO:0000313" key="6">
    <source>
        <dbReference type="Proteomes" id="UP000008493"/>
    </source>
</evidence>
<dbReference type="RefSeq" id="XP_007334539.1">
    <property type="nucleotide sequence ID" value="XM_007334477.1"/>
</dbReference>
<dbReference type="InterPro" id="IPR027417">
    <property type="entry name" value="P-loop_NTPase"/>
</dbReference>
<dbReference type="Proteomes" id="UP000008493">
    <property type="component" value="Unassembled WGS sequence"/>
</dbReference>
<feature type="transmembrane region" description="Helical" evidence="3">
    <location>
        <begin position="495"/>
        <end position="522"/>
    </location>
</feature>
<organism evidence="5 6">
    <name type="scientific">Agaricus bisporus var. burnettii (strain JB137-S8 / ATCC MYA-4627 / FGSC 10392)</name>
    <name type="common">White button mushroom</name>
    <dbReference type="NCBI Taxonomy" id="597362"/>
    <lineage>
        <taxon>Eukaryota</taxon>
        <taxon>Fungi</taxon>
        <taxon>Dikarya</taxon>
        <taxon>Basidiomycota</taxon>
        <taxon>Agaricomycotina</taxon>
        <taxon>Agaricomycetes</taxon>
        <taxon>Agaricomycetidae</taxon>
        <taxon>Agaricales</taxon>
        <taxon>Agaricineae</taxon>
        <taxon>Agaricaceae</taxon>
        <taxon>Agaricus</taxon>
    </lineage>
</organism>
<keyword evidence="3" id="KW-0812">Transmembrane</keyword>
<feature type="domain" description="Nephrocystin 3-like N-terminal" evidence="4">
    <location>
        <begin position="45"/>
        <end position="194"/>
    </location>
</feature>
<reference evidence="6" key="1">
    <citation type="journal article" date="2012" name="Proc. Natl. Acad. Sci. U.S.A.">
        <title>Genome sequence of the button mushroom Agaricus bisporus reveals mechanisms governing adaptation to a humic-rich ecological niche.</title>
        <authorList>
            <person name="Morin E."/>
            <person name="Kohler A."/>
            <person name="Baker A.R."/>
            <person name="Foulongne-Oriol M."/>
            <person name="Lombard V."/>
            <person name="Nagy L.G."/>
            <person name="Ohm R.A."/>
            <person name="Patyshakuliyeva A."/>
            <person name="Brun A."/>
            <person name="Aerts A.L."/>
            <person name="Bailey A.M."/>
            <person name="Billette C."/>
            <person name="Coutinho P.M."/>
            <person name="Deakin G."/>
            <person name="Doddapaneni H."/>
            <person name="Floudas D."/>
            <person name="Grimwood J."/>
            <person name="Hilden K."/>
            <person name="Kuees U."/>
            <person name="LaButti K.M."/>
            <person name="Lapidus A."/>
            <person name="Lindquist E.A."/>
            <person name="Lucas S.M."/>
            <person name="Murat C."/>
            <person name="Riley R.W."/>
            <person name="Salamov A.A."/>
            <person name="Schmutz J."/>
            <person name="Subramanian V."/>
            <person name="Woesten H.A.B."/>
            <person name="Xu J."/>
            <person name="Eastwood D.C."/>
            <person name="Foster G.D."/>
            <person name="Sonnenberg A.S."/>
            <person name="Cullen D."/>
            <person name="de Vries R.P."/>
            <person name="Lundell T."/>
            <person name="Hibbett D.S."/>
            <person name="Henrissat B."/>
            <person name="Burton K.S."/>
            <person name="Kerrigan R.W."/>
            <person name="Challen M.P."/>
            <person name="Grigoriev I.V."/>
            <person name="Martin F."/>
        </authorList>
    </citation>
    <scope>NUCLEOTIDE SEQUENCE [LARGE SCALE GENOMIC DNA]</scope>
    <source>
        <strain evidence="6">JB137-S8 / ATCC MYA-4627 / FGSC 10392</strain>
    </source>
</reference>
<dbReference type="OrthoDB" id="5974621at2759"/>
<dbReference type="KEGG" id="abp:AGABI1DRAFT109813"/>
<keyword evidence="1" id="KW-0677">Repeat</keyword>
<dbReference type="AlphaFoldDB" id="K5WVI3"/>
<evidence type="ECO:0000313" key="5">
    <source>
        <dbReference type="EMBL" id="EKM74793.1"/>
    </source>
</evidence>
<sequence>MKDLLKETIPGAEFDSSARDPPPRCLPRTRLGILDRCLYFIANCSGQNQMRWVVGGAGVGKSAIMQSVIESPKLQVPCYASIFFSVQGRDDGTEPITTLCFQLAAKSDPYRKVIENEVSRDPSLLQSSMQVQFQKFIVDPFIHPDLNSAGHILIIIDGLNECSNPRAPLELLRLISDFCIKYPSSPFVWLIASRPERHITSFFARANVKPLYEKEEMQVDSDESHADVEQFLRHELKRIKVSYSLDSHSIYRDSTIGSPVDQFSKVLKLIDNRPMTGIPRQETSTSLLNALYGKILSDIPDKVNIHARKLILTIAPRWFKALAPDTWNFVVLCNWLAMSQDEAYAALNPLQAVFRAPSRDVAHNVNLEPFHKSFIDYISDSSQSHFFRDIRREAQQLKAQCASRILQKYHGIQGLKCLLLILLTWTSNGDLNRCMYDRHLVANVQALIPDPEASSTSNSDNTTATLRLTYPGGYPMQTEYKIEREQSSNSVLSGFALLGGAWTFINGLFATIFGCSSLLVLFGIKPLSTYGLVHLFQRRRSLVDCGYTLSAEEHSRTIAVLREHLLDDNSDMEANEASDEKKHDGEESIPSVVV</sequence>
<feature type="region of interest" description="Disordered" evidence="2">
    <location>
        <begin position="1"/>
        <end position="21"/>
    </location>
</feature>
<evidence type="ECO:0000259" key="4">
    <source>
        <dbReference type="Pfam" id="PF24883"/>
    </source>
</evidence>
<dbReference type="EMBL" id="JH971427">
    <property type="protein sequence ID" value="EKM74793.1"/>
    <property type="molecule type" value="Genomic_DNA"/>
</dbReference>
<evidence type="ECO:0000256" key="1">
    <source>
        <dbReference type="ARBA" id="ARBA00022737"/>
    </source>
</evidence>
<name>K5WVI3_AGABU</name>
<dbReference type="HOGENOM" id="CLU_459241_0_0_1"/>
<accession>K5WVI3</accession>
<dbReference type="InParanoid" id="K5WVI3"/>
<evidence type="ECO:0000256" key="3">
    <source>
        <dbReference type="SAM" id="Phobius"/>
    </source>
</evidence>
<dbReference type="SUPFAM" id="SSF52540">
    <property type="entry name" value="P-loop containing nucleoside triphosphate hydrolases"/>
    <property type="match status" value="1"/>
</dbReference>
<feature type="region of interest" description="Disordered" evidence="2">
    <location>
        <begin position="571"/>
        <end position="594"/>
    </location>
</feature>
<dbReference type="InterPro" id="IPR056884">
    <property type="entry name" value="NPHP3-like_N"/>
</dbReference>
<protein>
    <recommendedName>
        <fullName evidence="4">Nephrocystin 3-like N-terminal domain-containing protein</fullName>
    </recommendedName>
</protein>
<keyword evidence="3" id="KW-1133">Transmembrane helix</keyword>
<dbReference type="Pfam" id="PF24883">
    <property type="entry name" value="NPHP3_N"/>
    <property type="match status" value="1"/>
</dbReference>
<dbReference type="GeneID" id="18822785"/>
<gene>
    <name evidence="5" type="ORF">AGABI1DRAFT_109813</name>
</gene>
<dbReference type="PANTHER" id="PTHR10039:SF14">
    <property type="entry name" value="NACHT DOMAIN-CONTAINING PROTEIN"/>
    <property type="match status" value="1"/>
</dbReference>
<keyword evidence="3" id="KW-0472">Membrane</keyword>
<keyword evidence="6" id="KW-1185">Reference proteome</keyword>
<proteinExistence type="predicted"/>
<dbReference type="PANTHER" id="PTHR10039">
    <property type="entry name" value="AMELOGENIN"/>
    <property type="match status" value="1"/>
</dbReference>
<evidence type="ECO:0000256" key="2">
    <source>
        <dbReference type="SAM" id="MobiDB-lite"/>
    </source>
</evidence>